<evidence type="ECO:0000313" key="3">
    <source>
        <dbReference type="Proteomes" id="UP000198310"/>
    </source>
</evidence>
<keyword evidence="1" id="KW-0812">Transmembrane</keyword>
<dbReference type="AlphaFoldDB" id="A0A239AA44"/>
<gene>
    <name evidence="2" type="ORF">SAMN06269173_11183</name>
</gene>
<keyword evidence="1" id="KW-1133">Transmembrane helix</keyword>
<keyword evidence="1" id="KW-0472">Membrane</keyword>
<name>A0A239AA44_9BACT</name>
<sequence length="69" mass="7950">MRLSKHWFQAIALALFTLARMAYKVDFRPYTWGVIAAAMVTSFLILLVLSHVTLSWLKWLIALVTNPKD</sequence>
<accession>A0A239AA44</accession>
<evidence type="ECO:0000313" key="2">
    <source>
        <dbReference type="EMBL" id="SNR92201.1"/>
    </source>
</evidence>
<proteinExistence type="predicted"/>
<reference evidence="3" key="1">
    <citation type="submission" date="2017-06" db="EMBL/GenBank/DDBJ databases">
        <authorList>
            <person name="Varghese N."/>
            <person name="Submissions S."/>
        </authorList>
    </citation>
    <scope>NUCLEOTIDE SEQUENCE [LARGE SCALE GENOMIC DNA]</scope>
    <source>
        <strain evidence="3">DSM 28041</strain>
    </source>
</reference>
<keyword evidence="3" id="KW-1185">Reference proteome</keyword>
<feature type="transmembrane region" description="Helical" evidence="1">
    <location>
        <begin position="32"/>
        <end position="57"/>
    </location>
</feature>
<organism evidence="2 3">
    <name type="scientific">Hymenobacter mucosus</name>
    <dbReference type="NCBI Taxonomy" id="1411120"/>
    <lineage>
        <taxon>Bacteria</taxon>
        <taxon>Pseudomonadati</taxon>
        <taxon>Bacteroidota</taxon>
        <taxon>Cytophagia</taxon>
        <taxon>Cytophagales</taxon>
        <taxon>Hymenobacteraceae</taxon>
        <taxon>Hymenobacter</taxon>
    </lineage>
</organism>
<dbReference type="Proteomes" id="UP000198310">
    <property type="component" value="Unassembled WGS sequence"/>
</dbReference>
<protein>
    <submittedName>
        <fullName evidence="2">Uncharacterized protein</fullName>
    </submittedName>
</protein>
<evidence type="ECO:0000256" key="1">
    <source>
        <dbReference type="SAM" id="Phobius"/>
    </source>
</evidence>
<dbReference type="EMBL" id="FZNS01000011">
    <property type="protein sequence ID" value="SNR92201.1"/>
    <property type="molecule type" value="Genomic_DNA"/>
</dbReference>